<dbReference type="STRING" id="314265.R2601_14510"/>
<dbReference type="EMBL" id="AATQ01000002">
    <property type="protein sequence ID" value="EAU48186.1"/>
    <property type="molecule type" value="Genomic_DNA"/>
</dbReference>
<dbReference type="RefSeq" id="WP_007795537.1">
    <property type="nucleotide sequence ID" value="NZ_DS022276.1"/>
</dbReference>
<evidence type="ECO:0000313" key="2">
    <source>
        <dbReference type="EMBL" id="EAU48186.1"/>
    </source>
</evidence>
<comment type="caution">
    <text evidence="2">The sequence shown here is derived from an EMBL/GenBank/DDBJ whole genome shotgun (WGS) entry which is preliminary data.</text>
</comment>
<dbReference type="NCBIfam" id="NF009270">
    <property type="entry name" value="PRK12627.1"/>
    <property type="match status" value="1"/>
</dbReference>
<feature type="region of interest" description="Disordered" evidence="1">
    <location>
        <begin position="51"/>
        <end position="71"/>
    </location>
</feature>
<evidence type="ECO:0000256" key="1">
    <source>
        <dbReference type="SAM" id="MobiDB-lite"/>
    </source>
</evidence>
<evidence type="ECO:0008006" key="4">
    <source>
        <dbReference type="Google" id="ProtNLM"/>
    </source>
</evidence>
<proteinExistence type="predicted"/>
<dbReference type="AlphaFoldDB" id="Q0FVE0"/>
<protein>
    <recommendedName>
        <fullName evidence="4">Flagellar basal-body rod protein FlgB</fullName>
    </recommendedName>
</protein>
<sequence length="125" mass="13557">MFQNLNVFQTAMALAKHSGLRQALSAQNIANADTPGYHALDIPDFEATLRGSEGSQRATRDKHLHGLRQDHLPEPTLRRASVDPNGNSVSIEGEMVTAVAASRGHGRALSIYRSSLNILRTSLGR</sequence>
<organism evidence="2 3">
    <name type="scientific">Salipiger bermudensis (strain DSM 26914 / JCM 13377 / KCTC 12554 / HTCC2601)</name>
    <name type="common">Pelagibaca bermudensis</name>
    <dbReference type="NCBI Taxonomy" id="314265"/>
    <lineage>
        <taxon>Bacteria</taxon>
        <taxon>Pseudomonadati</taxon>
        <taxon>Pseudomonadota</taxon>
        <taxon>Alphaproteobacteria</taxon>
        <taxon>Rhodobacterales</taxon>
        <taxon>Roseobacteraceae</taxon>
        <taxon>Salipiger</taxon>
    </lineage>
</organism>
<evidence type="ECO:0000313" key="3">
    <source>
        <dbReference type="Proteomes" id="UP000006230"/>
    </source>
</evidence>
<dbReference type="Proteomes" id="UP000006230">
    <property type="component" value="Unassembled WGS sequence"/>
</dbReference>
<accession>Q0FVE0</accession>
<keyword evidence="3" id="KW-1185">Reference proteome</keyword>
<reference evidence="2 3" key="1">
    <citation type="journal article" date="2010" name="J. Bacteriol.">
        <title>Genome sequences of Pelagibaca bermudensis HTCC2601T and Maritimibacter alkaliphilus HTCC2654T, the type strains of two marine Roseobacter genera.</title>
        <authorList>
            <person name="Thrash J.C."/>
            <person name="Cho J.C."/>
            <person name="Ferriera S."/>
            <person name="Johnson J."/>
            <person name="Vergin K.L."/>
            <person name="Giovannoni S.J."/>
        </authorList>
    </citation>
    <scope>NUCLEOTIDE SEQUENCE [LARGE SCALE GENOMIC DNA]</scope>
    <source>
        <strain evidence="3">DSM 26914 / JCM 13377 / KCTC 12554 / HTCC2601</strain>
    </source>
</reference>
<dbReference type="eggNOG" id="COG1815">
    <property type="taxonomic scope" value="Bacteria"/>
</dbReference>
<name>Q0FVE0_SALBH</name>
<gene>
    <name evidence="2" type="ORF">R2601_14510</name>
</gene>
<dbReference type="HOGENOM" id="CLU_125463_2_1_5"/>